<feature type="non-terminal residue" evidence="1">
    <location>
        <position position="1"/>
    </location>
</feature>
<reference evidence="1 2" key="1">
    <citation type="submission" date="2015-08" db="EMBL/GenBank/DDBJ databases">
        <title>Next Generation Sequencing and Analysis of the Genome of Puccinia sorghi L Schw, the Causal Agent of Maize Common Rust.</title>
        <authorList>
            <person name="Rochi L."/>
            <person name="Burguener G."/>
            <person name="Darino M."/>
            <person name="Turjanski A."/>
            <person name="Kreff E."/>
            <person name="Dieguez M.J."/>
            <person name="Sacco F."/>
        </authorList>
    </citation>
    <scope>NUCLEOTIDE SEQUENCE [LARGE SCALE GENOMIC DNA]</scope>
    <source>
        <strain evidence="1 2">RO10H11247</strain>
    </source>
</reference>
<accession>A0A0L6UPG9</accession>
<name>A0A0L6UPG9_9BASI</name>
<dbReference type="EMBL" id="LAVV01009541">
    <property type="protein sequence ID" value="KNZ50421.1"/>
    <property type="molecule type" value="Genomic_DNA"/>
</dbReference>
<evidence type="ECO:0000313" key="1">
    <source>
        <dbReference type="EMBL" id="KNZ50421.1"/>
    </source>
</evidence>
<evidence type="ECO:0000313" key="2">
    <source>
        <dbReference type="Proteomes" id="UP000037035"/>
    </source>
</evidence>
<comment type="caution">
    <text evidence="1">The sequence shown here is derived from an EMBL/GenBank/DDBJ whole genome shotgun (WGS) entry which is preliminary data.</text>
</comment>
<proteinExistence type="predicted"/>
<protein>
    <submittedName>
        <fullName evidence="1">Uncharacterized protein</fullName>
    </submittedName>
</protein>
<dbReference type="VEuPathDB" id="FungiDB:VP01_4435g1"/>
<dbReference type="Proteomes" id="UP000037035">
    <property type="component" value="Unassembled WGS sequence"/>
</dbReference>
<organism evidence="1 2">
    <name type="scientific">Puccinia sorghi</name>
    <dbReference type="NCBI Taxonomy" id="27349"/>
    <lineage>
        <taxon>Eukaryota</taxon>
        <taxon>Fungi</taxon>
        <taxon>Dikarya</taxon>
        <taxon>Basidiomycota</taxon>
        <taxon>Pucciniomycotina</taxon>
        <taxon>Pucciniomycetes</taxon>
        <taxon>Pucciniales</taxon>
        <taxon>Pucciniaceae</taxon>
        <taxon>Puccinia</taxon>
    </lineage>
</organism>
<keyword evidence="2" id="KW-1185">Reference proteome</keyword>
<gene>
    <name evidence="1" type="ORF">VP01_4435g1</name>
</gene>
<dbReference type="AlphaFoldDB" id="A0A0L6UPG9"/>
<sequence>ECLLLELKENTYLSSSFPQWEQRALDSNWRRAVSYLVRKFFFPHREEACARKKAELEEQLQINTFIVAVSKGFNPYDVLKPDSFNLRQWERMLHLHASESFGDVNFFAPDVNATGTILLRSTFNASTTFWPVSTPIRAPNPHDALFSNAFPPQC</sequence>